<dbReference type="eggNOG" id="ENOG502QRM4">
    <property type="taxonomic scope" value="Eukaryota"/>
</dbReference>
<dbReference type="Gene3D" id="1.20.1530.20">
    <property type="match status" value="1"/>
</dbReference>
<feature type="transmembrane region" description="Helical" evidence="6">
    <location>
        <begin position="399"/>
        <end position="416"/>
    </location>
</feature>
<organism evidence="9 10">
    <name type="scientific">Phytophthora ramorum</name>
    <name type="common">Sudden oak death agent</name>
    <dbReference type="NCBI Taxonomy" id="164328"/>
    <lineage>
        <taxon>Eukaryota</taxon>
        <taxon>Sar</taxon>
        <taxon>Stramenopiles</taxon>
        <taxon>Oomycota</taxon>
        <taxon>Peronosporomycetes</taxon>
        <taxon>Peronosporales</taxon>
        <taxon>Peronosporaceae</taxon>
        <taxon>Phytophthora</taxon>
    </lineage>
</organism>
<dbReference type="InParanoid" id="H3HAB6"/>
<dbReference type="InterPro" id="IPR006153">
    <property type="entry name" value="Cation/H_exchanger_TM"/>
</dbReference>
<feature type="transmembrane region" description="Helical" evidence="6">
    <location>
        <begin position="153"/>
        <end position="177"/>
    </location>
</feature>
<dbReference type="Proteomes" id="UP000005238">
    <property type="component" value="Unassembled WGS sequence"/>
</dbReference>
<feature type="transmembrane region" description="Helical" evidence="6">
    <location>
        <begin position="226"/>
        <end position="245"/>
    </location>
</feature>
<keyword evidence="3 6" id="KW-1133">Transmembrane helix</keyword>
<feature type="region of interest" description="Disordered" evidence="5">
    <location>
        <begin position="330"/>
        <end position="350"/>
    </location>
</feature>
<dbReference type="STRING" id="164328.H3HAB6"/>
<dbReference type="Pfam" id="PF00999">
    <property type="entry name" value="Na_H_Exchanger"/>
    <property type="match status" value="1"/>
</dbReference>
<feature type="transmembrane region" description="Helical" evidence="6">
    <location>
        <begin position="372"/>
        <end position="393"/>
    </location>
</feature>
<sequence>MPTANVRPSHLLIALSLATASYQAVSGSTTLLRDDNPQDYGINDITRRLNTDEDKTIPFNSWNNAIDTLQYVLAFVVVLVAAHPLGLFFPKYFKLPLITGYLVIGIIAGPFVANLLSEGLVDMLSNYVSALALSFISFQAGQEIYLPELRPQLKAIFILLGALYVTAMIILTSAILLLEESFFYNDMGFYCQLGIALMFGSISVLGSPATVMAIKIELNSVGPFTSLMLGATMTAEFVVLVSFSVSRIVCSIYCAKLDVSMLNLAFTMSIVLSNVVVGAILAVVTILIFKIPGGGEPHGHLEHDLDDGIMRPNMSTNYDQRIDHKMSSVNPDMTPHPHNGADEDTESTKPSSCWTTNTALSVKGFIWLTMGYAFYISTTILAEATAAAFGLSWEVKLEPLLVLMIASCIAGHYSAIRHDMHVILDTVAPYMFLPFFVMTGAALKLDQVVAAIPLMSLYVGMRYVAIFIACYFGGRFLLKLPPRQYNNLWLTMTPQAGVALGLANEVKAMSDESWAAEFSATIVAAVVVNQIVGPVLCSMGLSRAGETLQDRMKDPGTPKVDMGGSDKSIHGGGGSSIH</sequence>
<keyword evidence="10" id="KW-1185">Reference proteome</keyword>
<dbReference type="HOGENOM" id="CLU_014200_1_0_1"/>
<feature type="transmembrane region" description="Helical" evidence="6">
    <location>
        <begin position="423"/>
        <end position="443"/>
    </location>
</feature>
<feature type="transmembrane region" description="Helical" evidence="6">
    <location>
        <begin position="95"/>
        <end position="117"/>
    </location>
</feature>
<reference evidence="9" key="2">
    <citation type="submission" date="2015-06" db="UniProtKB">
        <authorList>
            <consortium name="EnsemblProtists"/>
        </authorList>
    </citation>
    <scope>IDENTIFICATION</scope>
    <source>
        <strain evidence="9">Pr102</strain>
    </source>
</reference>
<evidence type="ECO:0000256" key="1">
    <source>
        <dbReference type="ARBA" id="ARBA00004141"/>
    </source>
</evidence>
<evidence type="ECO:0000313" key="10">
    <source>
        <dbReference type="Proteomes" id="UP000005238"/>
    </source>
</evidence>
<dbReference type="GO" id="GO:0015297">
    <property type="term" value="F:antiporter activity"/>
    <property type="evidence" value="ECO:0007669"/>
    <property type="project" value="InterPro"/>
</dbReference>
<feature type="transmembrane region" description="Helical" evidence="6">
    <location>
        <begin position="265"/>
        <end position="289"/>
    </location>
</feature>
<evidence type="ECO:0000256" key="5">
    <source>
        <dbReference type="SAM" id="MobiDB-lite"/>
    </source>
</evidence>
<evidence type="ECO:0000313" key="9">
    <source>
        <dbReference type="EnsemblProtists" id="Phyra87835"/>
    </source>
</evidence>
<name>H3HAB6_PHYRM</name>
<evidence type="ECO:0000256" key="2">
    <source>
        <dbReference type="ARBA" id="ARBA00022692"/>
    </source>
</evidence>
<dbReference type="GO" id="GO:0016020">
    <property type="term" value="C:membrane"/>
    <property type="evidence" value="ECO:0007669"/>
    <property type="project" value="UniProtKB-SubCell"/>
</dbReference>
<dbReference type="AlphaFoldDB" id="H3HAB6"/>
<dbReference type="OMA" id="WFRHNPM"/>
<feature type="transmembrane region" description="Helical" evidence="6">
    <location>
        <begin position="189"/>
        <end position="214"/>
    </location>
</feature>
<reference evidence="10" key="1">
    <citation type="journal article" date="2006" name="Science">
        <title>Phytophthora genome sequences uncover evolutionary origins and mechanisms of pathogenesis.</title>
        <authorList>
            <person name="Tyler B.M."/>
            <person name="Tripathy S."/>
            <person name="Zhang X."/>
            <person name="Dehal P."/>
            <person name="Jiang R.H."/>
            <person name="Aerts A."/>
            <person name="Arredondo F.D."/>
            <person name="Baxter L."/>
            <person name="Bensasson D."/>
            <person name="Beynon J.L."/>
            <person name="Chapman J."/>
            <person name="Damasceno C.M."/>
            <person name="Dorrance A.E."/>
            <person name="Dou D."/>
            <person name="Dickerman A.W."/>
            <person name="Dubchak I.L."/>
            <person name="Garbelotto M."/>
            <person name="Gijzen M."/>
            <person name="Gordon S.G."/>
            <person name="Govers F."/>
            <person name="Grunwald N.J."/>
            <person name="Huang W."/>
            <person name="Ivors K.L."/>
            <person name="Jones R.W."/>
            <person name="Kamoun S."/>
            <person name="Krampis K."/>
            <person name="Lamour K.H."/>
            <person name="Lee M.K."/>
            <person name="McDonald W.H."/>
            <person name="Medina M."/>
            <person name="Meijer H.J."/>
            <person name="Nordberg E.K."/>
            <person name="Maclean D.J."/>
            <person name="Ospina-Giraldo M.D."/>
            <person name="Morris P.F."/>
            <person name="Phuntumart V."/>
            <person name="Putnam N.H."/>
            <person name="Rash S."/>
            <person name="Rose J.K."/>
            <person name="Sakihama Y."/>
            <person name="Salamov A.A."/>
            <person name="Savidor A."/>
            <person name="Scheuring C.F."/>
            <person name="Smith B.M."/>
            <person name="Sobral B.W."/>
            <person name="Terry A."/>
            <person name="Torto-Alalibo T.A."/>
            <person name="Win J."/>
            <person name="Xu Z."/>
            <person name="Zhang H."/>
            <person name="Grigoriev I.V."/>
            <person name="Rokhsar D.S."/>
            <person name="Boore J.L."/>
        </authorList>
    </citation>
    <scope>NUCLEOTIDE SEQUENCE [LARGE SCALE GENOMIC DNA]</scope>
    <source>
        <strain evidence="10">Pr102</strain>
    </source>
</reference>
<keyword evidence="7" id="KW-0732">Signal</keyword>
<feature type="region of interest" description="Disordered" evidence="5">
    <location>
        <begin position="547"/>
        <end position="578"/>
    </location>
</feature>
<keyword evidence="4 6" id="KW-0472">Membrane</keyword>
<evidence type="ECO:0000256" key="7">
    <source>
        <dbReference type="SAM" id="SignalP"/>
    </source>
</evidence>
<comment type="subcellular location">
    <subcellularLocation>
        <location evidence="1">Membrane</location>
        <topology evidence="1">Multi-pass membrane protein</topology>
    </subcellularLocation>
</comment>
<protein>
    <recommendedName>
        <fullName evidence="8">Cation/H+ exchanger transmembrane domain-containing protein</fullName>
    </recommendedName>
</protein>
<keyword evidence="2 6" id="KW-0812">Transmembrane</keyword>
<dbReference type="PANTHER" id="PTHR43021:SF2">
    <property type="entry name" value="CATION_H+ EXCHANGER DOMAIN-CONTAINING PROTEIN"/>
    <property type="match status" value="1"/>
</dbReference>
<dbReference type="EMBL" id="DS568427">
    <property type="status" value="NOT_ANNOTATED_CDS"/>
    <property type="molecule type" value="Genomic_DNA"/>
</dbReference>
<dbReference type="PANTHER" id="PTHR43021">
    <property type="entry name" value="NA(+)/H(+) ANTIPORTER-RELATED"/>
    <property type="match status" value="1"/>
</dbReference>
<dbReference type="InterPro" id="IPR038770">
    <property type="entry name" value="Na+/solute_symporter_sf"/>
</dbReference>
<dbReference type="VEuPathDB" id="FungiDB:KRP22_11969"/>
<dbReference type="EnsemblProtists" id="Phyra87835">
    <property type="protein sequence ID" value="Phyra87835"/>
    <property type="gene ID" value="Phyra87835"/>
</dbReference>
<evidence type="ECO:0000256" key="6">
    <source>
        <dbReference type="SAM" id="Phobius"/>
    </source>
</evidence>
<feature type="chain" id="PRO_5003587329" description="Cation/H+ exchanger transmembrane domain-containing protein" evidence="7">
    <location>
        <begin position="28"/>
        <end position="578"/>
    </location>
</feature>
<feature type="transmembrane region" description="Helical" evidence="6">
    <location>
        <begin position="68"/>
        <end position="88"/>
    </location>
</feature>
<feature type="transmembrane region" description="Helical" evidence="6">
    <location>
        <begin position="455"/>
        <end position="478"/>
    </location>
</feature>
<feature type="signal peptide" evidence="7">
    <location>
        <begin position="1"/>
        <end position="27"/>
    </location>
</feature>
<dbReference type="GO" id="GO:1902600">
    <property type="term" value="P:proton transmembrane transport"/>
    <property type="evidence" value="ECO:0007669"/>
    <property type="project" value="InterPro"/>
</dbReference>
<evidence type="ECO:0000256" key="4">
    <source>
        <dbReference type="ARBA" id="ARBA00023136"/>
    </source>
</evidence>
<evidence type="ECO:0000256" key="3">
    <source>
        <dbReference type="ARBA" id="ARBA00022989"/>
    </source>
</evidence>
<feature type="transmembrane region" description="Helical" evidence="6">
    <location>
        <begin position="123"/>
        <end position="141"/>
    </location>
</feature>
<evidence type="ECO:0000259" key="8">
    <source>
        <dbReference type="Pfam" id="PF00999"/>
    </source>
</evidence>
<proteinExistence type="predicted"/>
<feature type="domain" description="Cation/H+ exchanger transmembrane" evidence="8">
    <location>
        <begin position="85"/>
        <end position="286"/>
    </location>
</feature>
<accession>H3HAB6</accession>
<dbReference type="VEuPathDB" id="FungiDB:KRP23_6867"/>